<dbReference type="Gene3D" id="2.60.200.20">
    <property type="match status" value="1"/>
</dbReference>
<evidence type="ECO:0000259" key="3">
    <source>
        <dbReference type="PROSITE" id="PS50042"/>
    </source>
</evidence>
<dbReference type="PROSITE" id="PS50042">
    <property type="entry name" value="CNMP_BINDING_3"/>
    <property type="match status" value="1"/>
</dbReference>
<dbReference type="InterPro" id="IPR000595">
    <property type="entry name" value="cNMP-bd_dom"/>
</dbReference>
<comment type="caution">
    <text evidence="4">The sequence shown here is derived from an EMBL/GenBank/DDBJ whole genome shotgun (WGS) entry which is preliminary data.</text>
</comment>
<dbReference type="EMBL" id="JAZBJZ010000023">
    <property type="protein sequence ID" value="MEE3716670.1"/>
    <property type="molecule type" value="Genomic_DNA"/>
</dbReference>
<dbReference type="InterPro" id="IPR018490">
    <property type="entry name" value="cNMP-bd_dom_sf"/>
</dbReference>
<dbReference type="Pfam" id="PF00498">
    <property type="entry name" value="FHA"/>
    <property type="match status" value="1"/>
</dbReference>
<evidence type="ECO:0000313" key="4">
    <source>
        <dbReference type="EMBL" id="MEE3716670.1"/>
    </source>
</evidence>
<keyword evidence="1" id="KW-0812">Transmembrane</keyword>
<gene>
    <name evidence="4" type="ORF">V2H45_07930</name>
</gene>
<evidence type="ECO:0000259" key="2">
    <source>
        <dbReference type="PROSITE" id="PS50006"/>
    </source>
</evidence>
<dbReference type="AlphaFoldDB" id="A0AAW9Q0A0"/>
<dbReference type="SMART" id="SM00240">
    <property type="entry name" value="FHA"/>
    <property type="match status" value="1"/>
</dbReference>
<feature type="transmembrane region" description="Helical" evidence="1">
    <location>
        <begin position="359"/>
        <end position="382"/>
    </location>
</feature>
<feature type="domain" description="FHA" evidence="2">
    <location>
        <begin position="811"/>
        <end position="860"/>
    </location>
</feature>
<feature type="domain" description="Cyclic nucleotide-binding" evidence="3">
    <location>
        <begin position="915"/>
        <end position="1017"/>
    </location>
</feature>
<dbReference type="SMART" id="SM00100">
    <property type="entry name" value="cNMP"/>
    <property type="match status" value="1"/>
</dbReference>
<dbReference type="CDD" id="cd00060">
    <property type="entry name" value="FHA"/>
    <property type="match status" value="1"/>
</dbReference>
<organism evidence="4 5">
    <name type="scientific">Tumidithrix elongata BACA0141</name>
    <dbReference type="NCBI Taxonomy" id="2716417"/>
    <lineage>
        <taxon>Bacteria</taxon>
        <taxon>Bacillati</taxon>
        <taxon>Cyanobacteriota</taxon>
        <taxon>Cyanophyceae</taxon>
        <taxon>Pseudanabaenales</taxon>
        <taxon>Pseudanabaenaceae</taxon>
        <taxon>Tumidithrix</taxon>
        <taxon>Tumidithrix elongata</taxon>
    </lineage>
</organism>
<dbReference type="InterPro" id="IPR014710">
    <property type="entry name" value="RmlC-like_jellyroll"/>
</dbReference>
<dbReference type="Pfam" id="PF00027">
    <property type="entry name" value="cNMP_binding"/>
    <property type="match status" value="1"/>
</dbReference>
<reference evidence="4" key="1">
    <citation type="submission" date="2024-01" db="EMBL/GenBank/DDBJ databases">
        <title>Bank of Algae and Cyanobacteria of the Azores (BACA) strain genomes.</title>
        <authorList>
            <person name="Luz R."/>
            <person name="Cordeiro R."/>
            <person name="Fonseca A."/>
            <person name="Goncalves V."/>
        </authorList>
    </citation>
    <scope>NUCLEOTIDE SEQUENCE</scope>
    <source>
        <strain evidence="4">BACA0141</strain>
    </source>
</reference>
<feature type="transmembrane region" description="Helical" evidence="1">
    <location>
        <begin position="261"/>
        <end position="279"/>
    </location>
</feature>
<feature type="transmembrane region" description="Helical" evidence="1">
    <location>
        <begin position="159"/>
        <end position="179"/>
    </location>
</feature>
<dbReference type="SUPFAM" id="SSF49879">
    <property type="entry name" value="SMAD/FHA domain"/>
    <property type="match status" value="1"/>
</dbReference>
<dbReference type="InterPro" id="IPR050397">
    <property type="entry name" value="Env_Response_Regulators"/>
</dbReference>
<dbReference type="Gene3D" id="2.60.120.10">
    <property type="entry name" value="Jelly Rolls"/>
    <property type="match status" value="1"/>
</dbReference>
<evidence type="ECO:0000256" key="1">
    <source>
        <dbReference type="SAM" id="Phobius"/>
    </source>
</evidence>
<name>A0AAW9Q0A0_9CYAN</name>
<dbReference type="InterPro" id="IPR000253">
    <property type="entry name" value="FHA_dom"/>
</dbReference>
<dbReference type="PANTHER" id="PTHR24567:SF26">
    <property type="entry name" value="REGULATORY PROTEIN YEIL"/>
    <property type="match status" value="1"/>
</dbReference>
<protein>
    <submittedName>
        <fullName evidence="4">Cyclic nucleotide-binding domain-containing protein</fullName>
    </submittedName>
</protein>
<dbReference type="CDD" id="cd00038">
    <property type="entry name" value="CAP_ED"/>
    <property type="match status" value="1"/>
</dbReference>
<dbReference type="GO" id="GO:0005829">
    <property type="term" value="C:cytosol"/>
    <property type="evidence" value="ECO:0007669"/>
    <property type="project" value="TreeGrafter"/>
</dbReference>
<dbReference type="InterPro" id="IPR008984">
    <property type="entry name" value="SMAD_FHA_dom_sf"/>
</dbReference>
<feature type="transmembrane region" description="Helical" evidence="1">
    <location>
        <begin position="65"/>
        <end position="86"/>
    </location>
</feature>
<sequence>MHNVRLLLTVGWLVLILSLFYDPFSAYLTDPDTTFSPFHIQSKQACFQFQGQCLALSNYAMGARIFWGMVVPASVLILLVLGHEAWRRICPLSFMSQIPRALGIQRRRKVVNPVTKATRFELVTIAKDSWLGRNGLNVQFALLFISLNIRLLLVNSDRLLLGIFLITSILTSITVGYLFGGKTWCQYFCPMAPVQMVYTGTRGLLGSEAHQGVSTITQSMCRSADREGNEKSACVSCQSPCFDIDAERAYWDTITQSDRKLLYYGYVGLVIGFYIYFSLYSGNWSYLSGGVWNETDQFAALFNPGFYIANQAIPIPKILAVPLTLSVTTATTYLLGLWLERLYKHYNKKRSVPLSHEQIQHWAFSFSTFFAFNFLFFLGVYPTLGWLTPMGQSLVSWLAVIAVTIWLYRTLGRNTELYNRESITTSLRRQLNKLGIDFSKLLEGRSLENLKPDEVYVLAKTLPGLNHEKRMQMYKGVLQEALASGNVRSSSSLEVFKTMRVSLGMTDEEHQNVLLELGIADPSLLNPEHQLTREHLLRIESYRQALEMILLELVESGTPMQTALQLKQRQILALKREYNITAEEEEHILAAMFHASSTMIRAAESLVSQLQILSGRSRALNQLVSVEHKLAILLQRSIEQKQQLVLTQLLGILEILGDIPEALKLVSSLRDLAVSVLQNLLYSKGEGGDWGTRLSPQVFEKLIAIANSTQARITPPNLSATIEVLLELLHEVEPVTQAASLYALNLLEPTKAIEQARTLLSSGHHLDELVKETAKEITGKGSKAASVANTLLIKVRHAGRTEEHVFQQPSLRVGREENNDLVLQDKPVSRQHAVFFMDEIGVKVQDLGSANGLRIGNRLLRNEQVQLSQGDVVYFSNTPEPSITVRWEVLPRNNQNVSKSLDTFQKLLLLFESSFFKGLKTDVLVELARQAEVKTYRADEFLYQQGKVAQEILVVVSGSIQMLGIQGDRSSVLTTISPGETIGELEVLTHRAYRASFVAVTPAVGLTIKADLFEEVIRQDALFAQNLLVKVSDRLQTMLTSSSIA</sequence>
<keyword evidence="5" id="KW-1185">Reference proteome</keyword>
<keyword evidence="1" id="KW-0472">Membrane</keyword>
<feature type="transmembrane region" description="Helical" evidence="1">
    <location>
        <begin position="318"/>
        <end position="339"/>
    </location>
</feature>
<evidence type="ECO:0000313" key="5">
    <source>
        <dbReference type="Proteomes" id="UP001333818"/>
    </source>
</evidence>
<keyword evidence="1" id="KW-1133">Transmembrane helix</keyword>
<dbReference type="SUPFAM" id="SSF51206">
    <property type="entry name" value="cAMP-binding domain-like"/>
    <property type="match status" value="1"/>
</dbReference>
<accession>A0AAW9Q0A0</accession>
<dbReference type="PROSITE" id="PS50006">
    <property type="entry name" value="FHA_DOMAIN"/>
    <property type="match status" value="1"/>
</dbReference>
<proteinExistence type="predicted"/>
<dbReference type="Proteomes" id="UP001333818">
    <property type="component" value="Unassembled WGS sequence"/>
</dbReference>
<dbReference type="GO" id="GO:0003700">
    <property type="term" value="F:DNA-binding transcription factor activity"/>
    <property type="evidence" value="ECO:0007669"/>
    <property type="project" value="TreeGrafter"/>
</dbReference>
<dbReference type="PANTHER" id="PTHR24567">
    <property type="entry name" value="CRP FAMILY TRANSCRIPTIONAL REGULATORY PROTEIN"/>
    <property type="match status" value="1"/>
</dbReference>
<feature type="transmembrane region" description="Helical" evidence="1">
    <location>
        <begin position="136"/>
        <end position="153"/>
    </location>
</feature>